<feature type="domain" description="Calponin-homology (CH)" evidence="2">
    <location>
        <begin position="1"/>
        <end position="105"/>
    </location>
</feature>
<dbReference type="SUPFAM" id="SSF53098">
    <property type="entry name" value="Ribonuclease H-like"/>
    <property type="match status" value="1"/>
</dbReference>
<feature type="compositionally biased region" description="Basic and acidic residues" evidence="1">
    <location>
        <begin position="1201"/>
        <end position="1218"/>
    </location>
</feature>
<dbReference type="InterPro" id="IPR057456">
    <property type="entry name" value="Znf_C17orf113"/>
</dbReference>
<feature type="region of interest" description="Disordered" evidence="1">
    <location>
        <begin position="1200"/>
        <end position="1255"/>
    </location>
</feature>
<dbReference type="PROSITE" id="PS50021">
    <property type="entry name" value="CH"/>
    <property type="match status" value="1"/>
</dbReference>
<dbReference type="InterPro" id="IPR008906">
    <property type="entry name" value="HATC_C_dom"/>
</dbReference>
<dbReference type="InterPro" id="IPR054517">
    <property type="entry name" value="SPEF2_D5"/>
</dbReference>
<feature type="region of interest" description="Disordered" evidence="1">
    <location>
        <begin position="807"/>
        <end position="826"/>
    </location>
</feature>
<name>A0A8B9SXS9_ANAPL</name>
<dbReference type="SUPFAM" id="SSF52540">
    <property type="entry name" value="P-loop containing nucleoside triphosphate hydrolases"/>
    <property type="match status" value="1"/>
</dbReference>
<dbReference type="InterPro" id="IPR036872">
    <property type="entry name" value="CH_dom_sf"/>
</dbReference>
<dbReference type="SMART" id="SM00597">
    <property type="entry name" value="ZnF_TTF"/>
    <property type="match status" value="1"/>
</dbReference>
<dbReference type="InterPro" id="IPR010441">
    <property type="entry name" value="CH_2"/>
</dbReference>
<dbReference type="GO" id="GO:0007288">
    <property type="term" value="P:sperm axoneme assembly"/>
    <property type="evidence" value="ECO:0007669"/>
    <property type="project" value="TreeGrafter"/>
</dbReference>
<evidence type="ECO:0000313" key="3">
    <source>
        <dbReference type="Ensembl" id="ENSAPLP00020012713.1"/>
    </source>
</evidence>
<feature type="compositionally biased region" description="Polar residues" evidence="1">
    <location>
        <begin position="814"/>
        <end position="826"/>
    </location>
</feature>
<organism evidence="3 4">
    <name type="scientific">Anas platyrhynchos</name>
    <name type="common">Mallard</name>
    <name type="synonym">Anas boschas</name>
    <dbReference type="NCBI Taxonomy" id="8839"/>
    <lineage>
        <taxon>Eukaryota</taxon>
        <taxon>Metazoa</taxon>
        <taxon>Chordata</taxon>
        <taxon>Craniata</taxon>
        <taxon>Vertebrata</taxon>
        <taxon>Euteleostomi</taxon>
        <taxon>Archelosauria</taxon>
        <taxon>Archosauria</taxon>
        <taxon>Dinosauria</taxon>
        <taxon>Saurischia</taxon>
        <taxon>Theropoda</taxon>
        <taxon>Coelurosauria</taxon>
        <taxon>Aves</taxon>
        <taxon>Neognathae</taxon>
        <taxon>Galloanserae</taxon>
        <taxon>Anseriformes</taxon>
        <taxon>Anatidae</taxon>
        <taxon>Anatinae</taxon>
        <taxon>Anas</taxon>
    </lineage>
</organism>
<dbReference type="GO" id="GO:0097225">
    <property type="term" value="C:sperm midpiece"/>
    <property type="evidence" value="ECO:0007669"/>
    <property type="project" value="TreeGrafter"/>
</dbReference>
<dbReference type="GO" id="GO:0002177">
    <property type="term" value="C:manchette"/>
    <property type="evidence" value="ECO:0007669"/>
    <property type="project" value="TreeGrafter"/>
</dbReference>
<dbReference type="PANTHER" id="PTHR14919:SF0">
    <property type="entry name" value="SPERM FLAGELLAR PROTEIN 2"/>
    <property type="match status" value="1"/>
</dbReference>
<feature type="compositionally biased region" description="Polar residues" evidence="1">
    <location>
        <begin position="671"/>
        <end position="687"/>
    </location>
</feature>
<dbReference type="InterPro" id="IPR001715">
    <property type="entry name" value="CH_dom"/>
</dbReference>
<feature type="compositionally biased region" description="Basic and acidic residues" evidence="1">
    <location>
        <begin position="1427"/>
        <end position="1442"/>
    </location>
</feature>
<feature type="compositionally biased region" description="Basic and acidic residues" evidence="1">
    <location>
        <begin position="1227"/>
        <end position="1237"/>
    </location>
</feature>
<dbReference type="InterPro" id="IPR052634">
    <property type="entry name" value="Sperm_flagellar-bone_growth"/>
</dbReference>
<dbReference type="Pfam" id="PF05699">
    <property type="entry name" value="Dimer_Tnp_hAT"/>
    <property type="match status" value="1"/>
</dbReference>
<evidence type="ECO:0000259" key="2">
    <source>
        <dbReference type="PROSITE" id="PS50021"/>
    </source>
</evidence>
<dbReference type="Pfam" id="PF22946">
    <property type="entry name" value="SPEF2_D5"/>
    <property type="match status" value="1"/>
</dbReference>
<feature type="region of interest" description="Disordered" evidence="1">
    <location>
        <begin position="1419"/>
        <end position="1442"/>
    </location>
</feature>
<sequence length="2117" mass="242749">MAGVLCGWLNGEVRLSRSLVPGSFAEEFSNGYLFGELLHKYGLQDDFNKFSQSRVASAKLNNFSLLEPTLHLLGVQFNENVAQDIMTGQHGAATKLLYELYIALEKKRKTKLTAVAMEAMRPTGPAKLKSIGSVLYQERLKSLTPRQADLQLQQVSEHFEMKSKAMEDKIARIHISEQQKVQKLREEQRAQDIEKHRIGRRRQNEIMAKIQAAIIQVPKPRPNYTIKAIEAQKLLKKKREAEDTYKEINKFEKSIAGRLSAVYSQVSDSDIQESLQTQKLKVPTPETTAQTATELLNVYSDDEYIRKIQKRLEEDTFAREQREKRRRKMLVEQLIAHEAQEEAYREEQLIYRLMRQSQQERRIAVQLMHVRHEKEVLRQNRIYREKQYEDRRLKEFQKALDSEAALAKQEKIDCEEQTIKERERHEKIAVGRAQARYKKHYSICWEVIDQIIDLSTKVGEYRILTNNKIPLKLMRDWKEFFFSEKPIYEQASIHPLPNEPSPEQLVELNKMNLLDEKDYGEYKSMTGEWCPTEDNSENKPPHNNNILGHVLRRLMEIFYPPKPKSSLPVFPSFPIKGCILGKLFSGKTTCVKFLEKVCNIQVLSIDTLVQEAIQAFLKNEMKSEHSLISQEAESSVKQNEVQMNMSKSSLLEILTETFINETEGNCPIKNDSPSQKTEPDNSQSDLSKLSVRAKLGAASQKLLKKGKSIPDELLVAILLEAINQTPPEMGWILDGFPMTINQAKLFEKAYIGVDPDEAEAEDMNPGKLSLVTDPRAPNKPPVSLPAFDVSVLLDISDTTVLKRMASLKSHKSKPSQMEQKDNNQNSDAEILEEKIDLVRDQVLHRISGFLDTWPKLENWFSVHQNILVKVNAETEESLVCKAVKEILMGEIAKKQNRSSAQEKLPGKKPLPVTSQDLVPSVSVTPPPIEPGSDEWIYVDEPLPKEIPDFLVPYWENIENAYVSTIKVILRCLRDEQHSIIYYLAGIRKNFQDYLKRPDLKQEFVSQWQSDFNSIADDLREDEETKAELHQRVTDLRDVLWDICDKRREEAEQECTDIMSDGWLLDHKGIAINHFFSLMQVEVDRFQDTKRLLRDYYKAMEGKIPTDDSQNFTRLPLLDIIDIEQKEDQSKSRRIPLVSVKLHLQETNITKSKNRGILLKSIKDENSSENVAATFGKDENLISDTWQTAVTAVSDMVTAEMKSWEEEKEQQLDSKEDLKSSQTTSGKDTGKDAKDTKKLSPKSPTKKKGLPSNVPVVEVSPVPLTSEELKKQELTLKIQQEYFAALKHEEEATKSRLDLIKEKALAYIEELTVKSEEAYKDMEKWLGARFLAEMSSVEKLIEIGRHHIECSSKIQYEMTLEETDFFLSSDVKVIPDPVPPPHVPQVETSDSGTLTISQLNTFHKQFLQVAPKAIRALKQFKGKSNSSSKREVGDKGKEKKDLEYQRTKKNRQFPKIWLTKYSWLKYDDEKGIMFCALCRKHNVDLGENIHNFCSGTDDFKLEFINTHQSSEAHAWATCMEAASTASPNRASAEQMLKSMNSITLGRVENIFRTCHAIAKSGRPFTDLDWMCKLDDMKGVDIGSVFRNDKSARIFIHFIAEVERRALKEKLEKCKFFSLINDEVTDSIFKAAAVVYVRFANEGKVHCQIVGVQPVQKNDASSIKNAIEEILEINLKLNLGNQDWSRKLVGFGSDGTDVMTGENNGVAELLREIQPCVQSVHCFAHRLKLAYKGALKNIQLYNILTNGLRNMYYFYHNSPLNKNNLKATYEAIKIRPAIPSRIGGSQWLPRLQTALQILLKGYPAIVLHLSKIEKDSRASNRQKVKGLLHFLLKMEIVKFSHFLLDVINVLNILSRVTLDHNSSIADIFATVQSTVETLHMYQTRAGPKERLMETIQHFHDHQLVGNGNISAVRTKVLSNLVKRLRNCFCDASQDVLRATTIGSFKLWPDKMREEFGEKEVSVLTKHYEVVLEAASVKINEVETEWSMLKLELYNRFQNIQTLTWDLVNSDYSKKYPNILTLVDLILTLPASSAETERGFSQMKFIMMHLHSKLVSESVTDLMTIQMNSPDIKKFDPKKAIHLWNSSWQRNRRLQEGDVMTNERSDCSSEFDMESHCGSD</sequence>
<dbReference type="InterPro" id="IPR006580">
    <property type="entry name" value="Znf_TTF"/>
</dbReference>
<feature type="compositionally biased region" description="Polar residues" evidence="1">
    <location>
        <begin position="912"/>
        <end position="923"/>
    </location>
</feature>
<evidence type="ECO:0000256" key="1">
    <source>
        <dbReference type="SAM" id="MobiDB-lite"/>
    </source>
</evidence>
<dbReference type="Pfam" id="PF06294">
    <property type="entry name" value="CH_2"/>
    <property type="match status" value="1"/>
</dbReference>
<reference evidence="3" key="1">
    <citation type="submission" date="2019-08" db="EMBL/GenBank/DDBJ databases">
        <title>Three high-quality genomes provides insights into domestication of ducks.</title>
        <authorList>
            <person name="Hou Z.C."/>
            <person name="Zhu F."/>
            <person name="Yin Z.T."/>
            <person name="Zhang F."/>
        </authorList>
    </citation>
    <scope>NUCLEOTIDE SEQUENCE [LARGE SCALE GENOMIC DNA]</scope>
</reference>
<protein>
    <submittedName>
        <fullName evidence="3">Sperm flagellar 2</fullName>
    </submittedName>
</protein>
<dbReference type="Proteomes" id="UP000694400">
    <property type="component" value="Chromosome Z"/>
</dbReference>
<reference evidence="3" key="2">
    <citation type="submission" date="2025-08" db="UniProtKB">
        <authorList>
            <consortium name="Ensembl"/>
        </authorList>
    </citation>
    <scope>IDENTIFICATION</scope>
</reference>
<feature type="region of interest" description="Disordered" evidence="1">
    <location>
        <begin position="897"/>
        <end position="924"/>
    </location>
</feature>
<dbReference type="InterPro" id="IPR012337">
    <property type="entry name" value="RNaseH-like_sf"/>
</dbReference>
<dbReference type="InterPro" id="IPR027417">
    <property type="entry name" value="P-loop_NTPase"/>
</dbReference>
<evidence type="ECO:0000313" key="4">
    <source>
        <dbReference type="Proteomes" id="UP000694400"/>
    </source>
</evidence>
<dbReference type="GO" id="GO:0005737">
    <property type="term" value="C:cytoplasm"/>
    <property type="evidence" value="ECO:0007669"/>
    <property type="project" value="UniProtKB-ARBA"/>
</dbReference>
<accession>A0A8B9SXS9</accession>
<dbReference type="Ensembl" id="ENSAPLT00020013682.1">
    <property type="protein sequence ID" value="ENSAPLP00020012713.1"/>
    <property type="gene ID" value="ENSAPLG00020009320.1"/>
</dbReference>
<feature type="region of interest" description="Disordered" evidence="1">
    <location>
        <begin position="664"/>
        <end position="687"/>
    </location>
</feature>
<dbReference type="Pfam" id="PF25431">
    <property type="entry name" value="zf-C17orf113"/>
    <property type="match status" value="1"/>
</dbReference>
<dbReference type="Gene3D" id="1.10.418.10">
    <property type="entry name" value="Calponin-like domain"/>
    <property type="match status" value="1"/>
</dbReference>
<dbReference type="PANTHER" id="PTHR14919">
    <property type="entry name" value="KPL2-RELATED"/>
    <property type="match status" value="1"/>
</dbReference>
<dbReference type="GO" id="GO:0046983">
    <property type="term" value="F:protein dimerization activity"/>
    <property type="evidence" value="ECO:0007669"/>
    <property type="project" value="InterPro"/>
</dbReference>
<proteinExistence type="predicted"/>
<dbReference type="Gene3D" id="3.40.50.300">
    <property type="entry name" value="P-loop containing nucleotide triphosphate hydrolases"/>
    <property type="match status" value="1"/>
</dbReference>
<reference evidence="3" key="3">
    <citation type="submission" date="2025-09" db="UniProtKB">
        <authorList>
            <consortium name="Ensembl"/>
        </authorList>
    </citation>
    <scope>IDENTIFICATION</scope>
</reference>
<dbReference type="Pfam" id="PF00406">
    <property type="entry name" value="ADK"/>
    <property type="match status" value="1"/>
</dbReference>